<keyword evidence="7" id="KW-1185">Reference proteome</keyword>
<name>A0ABS7TZ55_9BACT</name>
<evidence type="ECO:0000259" key="4">
    <source>
        <dbReference type="PROSITE" id="PS50937"/>
    </source>
</evidence>
<evidence type="ECO:0000259" key="5">
    <source>
        <dbReference type="PROSITE" id="PS51332"/>
    </source>
</evidence>
<dbReference type="InterPro" id="IPR009061">
    <property type="entry name" value="DNA-bd_dom_put_sf"/>
</dbReference>
<evidence type="ECO:0000313" key="6">
    <source>
        <dbReference type="EMBL" id="MBZ5713557.1"/>
    </source>
</evidence>
<evidence type="ECO:0000313" key="7">
    <source>
        <dbReference type="Proteomes" id="UP001139031"/>
    </source>
</evidence>
<accession>A0ABS7TZ55</accession>
<evidence type="ECO:0000256" key="1">
    <source>
        <dbReference type="ARBA" id="ARBA00023015"/>
    </source>
</evidence>
<dbReference type="InterPro" id="IPR036594">
    <property type="entry name" value="Meth_synthase_dom"/>
</dbReference>
<dbReference type="SMART" id="SM01018">
    <property type="entry name" value="B12-binding_2"/>
    <property type="match status" value="1"/>
</dbReference>
<keyword evidence="2" id="KW-0238">DNA-binding</keyword>
<dbReference type="SUPFAM" id="SSF46955">
    <property type="entry name" value="Putative DNA-binding domain"/>
    <property type="match status" value="1"/>
</dbReference>
<dbReference type="Gene3D" id="1.10.1240.10">
    <property type="entry name" value="Methionine synthase domain"/>
    <property type="match status" value="1"/>
</dbReference>
<dbReference type="Proteomes" id="UP001139031">
    <property type="component" value="Unassembled WGS sequence"/>
</dbReference>
<feature type="domain" description="HTH merR-type" evidence="4">
    <location>
        <begin position="6"/>
        <end position="75"/>
    </location>
</feature>
<dbReference type="PANTHER" id="PTHR30204">
    <property type="entry name" value="REDOX-CYCLING DRUG-SENSING TRANSCRIPTIONAL ACTIVATOR SOXR"/>
    <property type="match status" value="1"/>
</dbReference>
<organism evidence="6 7">
    <name type="scientific">Nannocystis pusilla</name>
    <dbReference type="NCBI Taxonomy" id="889268"/>
    <lineage>
        <taxon>Bacteria</taxon>
        <taxon>Pseudomonadati</taxon>
        <taxon>Myxococcota</taxon>
        <taxon>Polyangia</taxon>
        <taxon>Nannocystales</taxon>
        <taxon>Nannocystaceae</taxon>
        <taxon>Nannocystis</taxon>
    </lineage>
</organism>
<proteinExistence type="predicted"/>
<keyword evidence="1" id="KW-0805">Transcription regulation</keyword>
<protein>
    <submittedName>
        <fullName evidence="6">MerR family transcriptional regulator</fullName>
    </submittedName>
</protein>
<dbReference type="EMBL" id="JAIRAU010000043">
    <property type="protein sequence ID" value="MBZ5713557.1"/>
    <property type="molecule type" value="Genomic_DNA"/>
</dbReference>
<dbReference type="Gene3D" id="3.40.50.280">
    <property type="entry name" value="Cobalamin-binding domain"/>
    <property type="match status" value="1"/>
</dbReference>
<dbReference type="PROSITE" id="PS50937">
    <property type="entry name" value="HTH_MERR_2"/>
    <property type="match status" value="1"/>
</dbReference>
<dbReference type="InterPro" id="IPR006158">
    <property type="entry name" value="Cobalamin-bd"/>
</dbReference>
<sequence>MSTTGRYRIQSVAEMTGVSAATLRAWERRYGLPAPRRSSSAYRLYSDRDVERIRRVRELCEAGMAPSEAARSVLATDEESAEAARVEADNDELAVQRILDAVDHFDPDRIEAAVKSSLFLGPAVTLFERVFRPALIQIGERWAAGQISVAQEHLAAEILGNTMRFLLRLVQPERARRQVVLACFADEEHTGPLYGVGLRLATWSIKSIVLGARTPPDAVRHMIDELRPDLVGLSATVTPSHERALALLDGYADACGPTPWIVGGLASESMREPLVARGGHVAPTTKERLHELIDTLCPLDSSAAD</sequence>
<comment type="caution">
    <text evidence="6">The sequence shown here is derived from an EMBL/GenBank/DDBJ whole genome shotgun (WGS) entry which is preliminary data.</text>
</comment>
<dbReference type="InterPro" id="IPR000551">
    <property type="entry name" value="MerR-type_HTH_dom"/>
</dbReference>
<dbReference type="SUPFAM" id="SSF52242">
    <property type="entry name" value="Cobalamin (vitamin B12)-binding domain"/>
    <property type="match status" value="1"/>
</dbReference>
<dbReference type="InterPro" id="IPR003759">
    <property type="entry name" value="Cbl-bd_cap"/>
</dbReference>
<dbReference type="CDD" id="cd01104">
    <property type="entry name" value="HTH_MlrA-CarA"/>
    <property type="match status" value="1"/>
</dbReference>
<dbReference type="Gene3D" id="1.10.1660.10">
    <property type="match status" value="1"/>
</dbReference>
<dbReference type="Pfam" id="PF02607">
    <property type="entry name" value="B12-binding_2"/>
    <property type="match status" value="1"/>
</dbReference>
<evidence type="ECO:0000256" key="2">
    <source>
        <dbReference type="ARBA" id="ARBA00023125"/>
    </source>
</evidence>
<feature type="domain" description="B12-binding" evidence="5">
    <location>
        <begin position="176"/>
        <end position="305"/>
    </location>
</feature>
<gene>
    <name evidence="6" type="ORF">K7C98_30355</name>
</gene>
<dbReference type="PANTHER" id="PTHR30204:SF67">
    <property type="entry name" value="HTH-TYPE TRANSCRIPTIONAL REGULATOR MLRA-RELATED"/>
    <property type="match status" value="1"/>
</dbReference>
<dbReference type="Pfam" id="PF13411">
    <property type="entry name" value="MerR_1"/>
    <property type="match status" value="1"/>
</dbReference>
<keyword evidence="3" id="KW-0804">Transcription</keyword>
<dbReference type="SMART" id="SM00422">
    <property type="entry name" value="HTH_MERR"/>
    <property type="match status" value="1"/>
</dbReference>
<dbReference type="RefSeq" id="WP_224195295.1">
    <property type="nucleotide sequence ID" value="NZ_JAIRAU010000043.1"/>
</dbReference>
<dbReference type="InterPro" id="IPR047057">
    <property type="entry name" value="MerR_fam"/>
</dbReference>
<dbReference type="PROSITE" id="PS51332">
    <property type="entry name" value="B12_BINDING"/>
    <property type="match status" value="1"/>
</dbReference>
<dbReference type="InterPro" id="IPR036724">
    <property type="entry name" value="Cobalamin-bd_sf"/>
</dbReference>
<evidence type="ECO:0000256" key="3">
    <source>
        <dbReference type="ARBA" id="ARBA00023163"/>
    </source>
</evidence>
<reference evidence="6" key="1">
    <citation type="submission" date="2021-08" db="EMBL/GenBank/DDBJ databases">
        <authorList>
            <person name="Stevens D.C."/>
        </authorList>
    </citation>
    <scope>NUCLEOTIDE SEQUENCE</scope>
    <source>
        <strain evidence="6">DSM 53165</strain>
    </source>
</reference>